<keyword evidence="1" id="KW-1133">Transmembrane helix</keyword>
<gene>
    <name evidence="2" type="ORF">CERZMDRAFT_91145</name>
</gene>
<keyword evidence="1" id="KW-0472">Membrane</keyword>
<proteinExistence type="predicted"/>
<keyword evidence="3" id="KW-1185">Reference proteome</keyword>
<protein>
    <submittedName>
        <fullName evidence="2">Uncharacterized protein</fullName>
    </submittedName>
</protein>
<dbReference type="EMBL" id="ML992681">
    <property type="protein sequence ID" value="KAF2210326.1"/>
    <property type="molecule type" value="Genomic_DNA"/>
</dbReference>
<accession>A0A6A6FAA0</accession>
<organism evidence="2 3">
    <name type="scientific">Cercospora zeae-maydis SCOH1-5</name>
    <dbReference type="NCBI Taxonomy" id="717836"/>
    <lineage>
        <taxon>Eukaryota</taxon>
        <taxon>Fungi</taxon>
        <taxon>Dikarya</taxon>
        <taxon>Ascomycota</taxon>
        <taxon>Pezizomycotina</taxon>
        <taxon>Dothideomycetes</taxon>
        <taxon>Dothideomycetidae</taxon>
        <taxon>Mycosphaerellales</taxon>
        <taxon>Mycosphaerellaceae</taxon>
        <taxon>Cercospora</taxon>
    </lineage>
</organism>
<dbReference type="AlphaFoldDB" id="A0A6A6FAA0"/>
<evidence type="ECO:0000313" key="3">
    <source>
        <dbReference type="Proteomes" id="UP000799539"/>
    </source>
</evidence>
<keyword evidence="1" id="KW-0812">Transmembrane</keyword>
<feature type="transmembrane region" description="Helical" evidence="1">
    <location>
        <begin position="6"/>
        <end position="28"/>
    </location>
</feature>
<dbReference type="OrthoDB" id="4136235at2759"/>
<name>A0A6A6FAA0_9PEZI</name>
<evidence type="ECO:0000313" key="2">
    <source>
        <dbReference type="EMBL" id="KAF2210326.1"/>
    </source>
</evidence>
<sequence length="110" mass="12180">MGALAYAIPVGILAAIVVISLIFVWFWFPHAYKKGVKADEDDVNEVTGEERELQRQANRDIIERFKRARAIERGEIVEDVEMGDATPVVVVAQTVHAAKTDTKTPAEMGV</sequence>
<dbReference type="Proteomes" id="UP000799539">
    <property type="component" value="Unassembled WGS sequence"/>
</dbReference>
<reference evidence="2" key="1">
    <citation type="journal article" date="2020" name="Stud. Mycol.">
        <title>101 Dothideomycetes genomes: a test case for predicting lifestyles and emergence of pathogens.</title>
        <authorList>
            <person name="Haridas S."/>
            <person name="Albert R."/>
            <person name="Binder M."/>
            <person name="Bloem J."/>
            <person name="Labutti K."/>
            <person name="Salamov A."/>
            <person name="Andreopoulos B."/>
            <person name="Baker S."/>
            <person name="Barry K."/>
            <person name="Bills G."/>
            <person name="Bluhm B."/>
            <person name="Cannon C."/>
            <person name="Castanera R."/>
            <person name="Culley D."/>
            <person name="Daum C."/>
            <person name="Ezra D."/>
            <person name="Gonzalez J."/>
            <person name="Henrissat B."/>
            <person name="Kuo A."/>
            <person name="Liang C."/>
            <person name="Lipzen A."/>
            <person name="Lutzoni F."/>
            <person name="Magnuson J."/>
            <person name="Mondo S."/>
            <person name="Nolan M."/>
            <person name="Ohm R."/>
            <person name="Pangilinan J."/>
            <person name="Park H.-J."/>
            <person name="Ramirez L."/>
            <person name="Alfaro M."/>
            <person name="Sun H."/>
            <person name="Tritt A."/>
            <person name="Yoshinaga Y."/>
            <person name="Zwiers L.-H."/>
            <person name="Turgeon B."/>
            <person name="Goodwin S."/>
            <person name="Spatafora J."/>
            <person name="Crous P."/>
            <person name="Grigoriev I."/>
        </authorList>
    </citation>
    <scope>NUCLEOTIDE SEQUENCE</scope>
    <source>
        <strain evidence="2">SCOH1-5</strain>
    </source>
</reference>
<evidence type="ECO:0000256" key="1">
    <source>
        <dbReference type="SAM" id="Phobius"/>
    </source>
</evidence>